<accession>A0ACA9JW35</accession>
<name>A0ACA9JW35_9GLOM</name>
<keyword evidence="2" id="KW-1185">Reference proteome</keyword>
<reference evidence="1" key="1">
    <citation type="submission" date="2021-06" db="EMBL/GenBank/DDBJ databases">
        <authorList>
            <person name="Kallberg Y."/>
            <person name="Tangrot J."/>
            <person name="Rosling A."/>
        </authorList>
    </citation>
    <scope>NUCLEOTIDE SEQUENCE</scope>
    <source>
        <strain evidence="1">28 12/20/2015</strain>
    </source>
</reference>
<gene>
    <name evidence="1" type="ORF">SPELUC_LOCUS59</name>
</gene>
<evidence type="ECO:0000313" key="2">
    <source>
        <dbReference type="Proteomes" id="UP000789366"/>
    </source>
</evidence>
<protein>
    <submittedName>
        <fullName evidence="1">10322_t:CDS:1</fullName>
    </submittedName>
</protein>
<dbReference type="Proteomes" id="UP000789366">
    <property type="component" value="Unassembled WGS sequence"/>
</dbReference>
<evidence type="ECO:0000313" key="1">
    <source>
        <dbReference type="EMBL" id="CAG8439472.1"/>
    </source>
</evidence>
<comment type="caution">
    <text evidence="1">The sequence shown here is derived from an EMBL/GenBank/DDBJ whole genome shotgun (WGS) entry which is preliminary data.</text>
</comment>
<proteinExistence type="predicted"/>
<dbReference type="EMBL" id="CAJVPW010000017">
    <property type="protein sequence ID" value="CAG8439472.1"/>
    <property type="molecule type" value="Genomic_DNA"/>
</dbReference>
<sequence length="194" mass="22532">MGRTPAYSKQAQQCPVCNKQYAFIKWCKACDSEQFQKQFSSWETGLSIWDYVLGRRIQYSNTPVALKELNKSANMSKNFLNEVIAYIKSFSSTVLQCYGISRNSNYKEYIMSLNWVNKLDILRHILFGLSDIHASGLVHRDLHPGNLLHYRRTITMSDLGLCRPTYDINESEEIHGVIPFMTPEVLNREPYTQY</sequence>
<organism evidence="1 2">
    <name type="scientific">Cetraspora pellucida</name>
    <dbReference type="NCBI Taxonomy" id="1433469"/>
    <lineage>
        <taxon>Eukaryota</taxon>
        <taxon>Fungi</taxon>
        <taxon>Fungi incertae sedis</taxon>
        <taxon>Mucoromycota</taxon>
        <taxon>Glomeromycotina</taxon>
        <taxon>Glomeromycetes</taxon>
        <taxon>Diversisporales</taxon>
        <taxon>Gigasporaceae</taxon>
        <taxon>Cetraspora</taxon>
    </lineage>
</organism>